<accession>A0A1R2CRU2</accession>
<evidence type="ECO:0000313" key="3">
    <source>
        <dbReference type="Proteomes" id="UP000187209"/>
    </source>
</evidence>
<gene>
    <name evidence="2" type="ORF">SteCoe_5746</name>
</gene>
<keyword evidence="1" id="KW-0812">Transmembrane</keyword>
<protein>
    <submittedName>
        <fullName evidence="2">Uncharacterized protein</fullName>
    </submittedName>
</protein>
<proteinExistence type="predicted"/>
<reference evidence="2 3" key="1">
    <citation type="submission" date="2016-11" db="EMBL/GenBank/DDBJ databases">
        <title>The macronuclear genome of Stentor coeruleus: a giant cell with tiny introns.</title>
        <authorList>
            <person name="Slabodnick M."/>
            <person name="Ruby J.G."/>
            <person name="Reiff S.B."/>
            <person name="Swart E.C."/>
            <person name="Gosai S."/>
            <person name="Prabakaran S."/>
            <person name="Witkowska E."/>
            <person name="Larue G.E."/>
            <person name="Fisher S."/>
            <person name="Freeman R.M."/>
            <person name="Gunawardena J."/>
            <person name="Chu W."/>
            <person name="Stover N.A."/>
            <person name="Gregory B.D."/>
            <person name="Nowacki M."/>
            <person name="Derisi J."/>
            <person name="Roy S.W."/>
            <person name="Marshall W.F."/>
            <person name="Sood P."/>
        </authorList>
    </citation>
    <scope>NUCLEOTIDE SEQUENCE [LARGE SCALE GENOMIC DNA]</scope>
    <source>
        <strain evidence="2">WM001</strain>
    </source>
</reference>
<name>A0A1R2CRU2_9CILI</name>
<feature type="transmembrane region" description="Helical" evidence="1">
    <location>
        <begin position="65"/>
        <end position="84"/>
    </location>
</feature>
<keyword evidence="3" id="KW-1185">Reference proteome</keyword>
<dbReference type="EMBL" id="MPUH01000076">
    <property type="protein sequence ID" value="OMJ91715.1"/>
    <property type="molecule type" value="Genomic_DNA"/>
</dbReference>
<keyword evidence="1" id="KW-1133">Transmembrane helix</keyword>
<sequence>MGLLDTRDPPTYSKRLIKLDSVYRLVSKVMSFRSMKTVTGTPAHGIRLYTYHLLVQQGVPGGVKVALLFASVLTPMLLPHFLLAKRHEYKKDPFR</sequence>
<evidence type="ECO:0000256" key="1">
    <source>
        <dbReference type="SAM" id="Phobius"/>
    </source>
</evidence>
<dbReference type="Proteomes" id="UP000187209">
    <property type="component" value="Unassembled WGS sequence"/>
</dbReference>
<organism evidence="2 3">
    <name type="scientific">Stentor coeruleus</name>
    <dbReference type="NCBI Taxonomy" id="5963"/>
    <lineage>
        <taxon>Eukaryota</taxon>
        <taxon>Sar</taxon>
        <taxon>Alveolata</taxon>
        <taxon>Ciliophora</taxon>
        <taxon>Postciliodesmatophora</taxon>
        <taxon>Heterotrichea</taxon>
        <taxon>Heterotrichida</taxon>
        <taxon>Stentoridae</taxon>
        <taxon>Stentor</taxon>
    </lineage>
</organism>
<comment type="caution">
    <text evidence="2">The sequence shown here is derived from an EMBL/GenBank/DDBJ whole genome shotgun (WGS) entry which is preliminary data.</text>
</comment>
<dbReference type="AlphaFoldDB" id="A0A1R2CRU2"/>
<evidence type="ECO:0000313" key="2">
    <source>
        <dbReference type="EMBL" id="OMJ91715.1"/>
    </source>
</evidence>
<keyword evidence="1" id="KW-0472">Membrane</keyword>